<evidence type="ECO:0000256" key="7">
    <source>
        <dbReference type="SAM" id="Phobius"/>
    </source>
</evidence>
<evidence type="ECO:0000259" key="10">
    <source>
        <dbReference type="Pfam" id="PF21088"/>
    </source>
</evidence>
<dbReference type="SUPFAM" id="SSF82689">
    <property type="entry name" value="Mechanosensitive channel protein MscS (YggB), C-terminal domain"/>
    <property type="match status" value="1"/>
</dbReference>
<dbReference type="RefSeq" id="WP_055433606.1">
    <property type="nucleotide sequence ID" value="NZ_CYHA01000002.1"/>
</dbReference>
<proteinExistence type="inferred from homology"/>
<dbReference type="Gene3D" id="3.30.70.100">
    <property type="match status" value="1"/>
</dbReference>
<comment type="similarity">
    <text evidence="2">Belongs to the MscS (TC 1.A.23) family.</text>
</comment>
<comment type="subcellular location">
    <subcellularLocation>
        <location evidence="1">Cell membrane</location>
        <topology evidence="1">Multi-pass membrane protein</topology>
    </subcellularLocation>
</comment>
<accession>A0A0K6GV20</accession>
<dbReference type="InterPro" id="IPR023408">
    <property type="entry name" value="MscS_beta-dom_sf"/>
</dbReference>
<evidence type="ECO:0000256" key="4">
    <source>
        <dbReference type="ARBA" id="ARBA00022692"/>
    </source>
</evidence>
<dbReference type="SUPFAM" id="SSF50182">
    <property type="entry name" value="Sm-like ribonucleoproteins"/>
    <property type="match status" value="1"/>
</dbReference>
<evidence type="ECO:0000313" key="11">
    <source>
        <dbReference type="EMBL" id="CUA82377.1"/>
    </source>
</evidence>
<feature type="transmembrane region" description="Helical" evidence="7">
    <location>
        <begin position="243"/>
        <end position="266"/>
    </location>
</feature>
<dbReference type="Gene3D" id="2.30.30.60">
    <property type="match status" value="1"/>
</dbReference>
<reference evidence="12" key="1">
    <citation type="submission" date="2015-08" db="EMBL/GenBank/DDBJ databases">
        <authorList>
            <person name="Varghese N."/>
        </authorList>
    </citation>
    <scope>NUCLEOTIDE SEQUENCE [LARGE SCALE GENOMIC DNA]</scope>
    <source>
        <strain evidence="12">DSM 17901</strain>
    </source>
</reference>
<dbReference type="Pfam" id="PF00924">
    <property type="entry name" value="MS_channel_2nd"/>
    <property type="match status" value="1"/>
</dbReference>
<dbReference type="InterPro" id="IPR049142">
    <property type="entry name" value="MS_channel_1st"/>
</dbReference>
<dbReference type="PANTHER" id="PTHR30347">
    <property type="entry name" value="POTASSIUM CHANNEL RELATED"/>
    <property type="match status" value="1"/>
</dbReference>
<dbReference type="InterPro" id="IPR052702">
    <property type="entry name" value="MscS-like_channel"/>
</dbReference>
<evidence type="ECO:0000256" key="1">
    <source>
        <dbReference type="ARBA" id="ARBA00004651"/>
    </source>
</evidence>
<evidence type="ECO:0000256" key="3">
    <source>
        <dbReference type="ARBA" id="ARBA00022475"/>
    </source>
</evidence>
<dbReference type="PANTHER" id="PTHR30347:SF1">
    <property type="entry name" value="MECHANOSENSITIVE CHANNEL MSCK"/>
    <property type="match status" value="1"/>
</dbReference>
<dbReference type="SUPFAM" id="SSF82861">
    <property type="entry name" value="Mechanosensitive channel protein MscS (YggB), transmembrane region"/>
    <property type="match status" value="1"/>
</dbReference>
<dbReference type="STRING" id="375574.GCA_001418035_01037"/>
<dbReference type="AlphaFoldDB" id="A0A0K6GV20"/>
<dbReference type="Gene3D" id="1.10.287.1260">
    <property type="match status" value="1"/>
</dbReference>
<name>A0A0K6GV20_9NEIS</name>
<feature type="transmembrane region" description="Helical" evidence="7">
    <location>
        <begin position="165"/>
        <end position="191"/>
    </location>
</feature>
<keyword evidence="12" id="KW-1185">Reference proteome</keyword>
<evidence type="ECO:0000259" key="9">
    <source>
        <dbReference type="Pfam" id="PF21082"/>
    </source>
</evidence>
<feature type="domain" description="Mechanosensitive ion channel transmembrane helices 2/3" evidence="10">
    <location>
        <begin position="212"/>
        <end position="252"/>
    </location>
</feature>
<keyword evidence="3" id="KW-1003">Cell membrane</keyword>
<evidence type="ECO:0000259" key="8">
    <source>
        <dbReference type="Pfam" id="PF00924"/>
    </source>
</evidence>
<dbReference type="Pfam" id="PF21082">
    <property type="entry name" value="MS_channel_3rd"/>
    <property type="match status" value="1"/>
</dbReference>
<gene>
    <name evidence="11" type="ORF">Ga0061063_1244</name>
</gene>
<dbReference type="InterPro" id="IPR010920">
    <property type="entry name" value="LSM_dom_sf"/>
</dbReference>
<dbReference type="InterPro" id="IPR011014">
    <property type="entry name" value="MscS_channel_TM-2"/>
</dbReference>
<keyword evidence="6 7" id="KW-0472">Membrane</keyword>
<feature type="transmembrane region" description="Helical" evidence="7">
    <location>
        <begin position="90"/>
        <end position="109"/>
    </location>
</feature>
<dbReference type="OrthoDB" id="9809206at2"/>
<evidence type="ECO:0000256" key="6">
    <source>
        <dbReference type="ARBA" id="ARBA00023136"/>
    </source>
</evidence>
<dbReference type="InterPro" id="IPR049278">
    <property type="entry name" value="MS_channel_C"/>
</dbReference>
<feature type="transmembrane region" description="Helical" evidence="7">
    <location>
        <begin position="129"/>
        <end position="145"/>
    </location>
</feature>
<feature type="transmembrane region" description="Helical" evidence="7">
    <location>
        <begin position="20"/>
        <end position="39"/>
    </location>
</feature>
<organism evidence="11 12">
    <name type="scientific">Gulbenkiania indica</name>
    <dbReference type="NCBI Taxonomy" id="375574"/>
    <lineage>
        <taxon>Bacteria</taxon>
        <taxon>Pseudomonadati</taxon>
        <taxon>Pseudomonadota</taxon>
        <taxon>Betaproteobacteria</taxon>
        <taxon>Neisseriales</taxon>
        <taxon>Chromobacteriaceae</taxon>
        <taxon>Gulbenkiania</taxon>
    </lineage>
</organism>
<dbReference type="GO" id="GO:0008381">
    <property type="term" value="F:mechanosensitive monoatomic ion channel activity"/>
    <property type="evidence" value="ECO:0007669"/>
    <property type="project" value="UniProtKB-ARBA"/>
</dbReference>
<keyword evidence="5 7" id="KW-1133">Transmembrane helix</keyword>
<dbReference type="Pfam" id="PF21088">
    <property type="entry name" value="MS_channel_1st"/>
    <property type="match status" value="1"/>
</dbReference>
<keyword evidence="4 7" id="KW-0812">Transmembrane</keyword>
<evidence type="ECO:0000256" key="2">
    <source>
        <dbReference type="ARBA" id="ARBA00008017"/>
    </source>
</evidence>
<evidence type="ECO:0000313" key="12">
    <source>
        <dbReference type="Proteomes" id="UP000243535"/>
    </source>
</evidence>
<dbReference type="Proteomes" id="UP000243535">
    <property type="component" value="Unassembled WGS sequence"/>
</dbReference>
<feature type="transmembrane region" description="Helical" evidence="7">
    <location>
        <begin position="60"/>
        <end position="84"/>
    </location>
</feature>
<dbReference type="InterPro" id="IPR006685">
    <property type="entry name" value="MscS_channel_2nd"/>
</dbReference>
<sequence length="434" mass="48769">MFYEHGFTVEMLWEALQTVNGLIELVLGLVCGLAGWWTARLVYKRWFFGHPERYDRFLPYIGFRIVFPGVGFLLSFAVLVVWALPLGRAALVLPAITAMLFWLAAIRLVTAVIRQAFPHHRYERSTEHFLASLLWVAFISWAIGFDDVVLDWLDAIALPVGKTRLSLLTILNGLVWVSIIMVVALWVSRLFESRLMRLKHLDLNLRIVFSKLARTLFIIVAVLVALPIVGIDLTVLSVFGGALGVGLGFGLQKIASNYVSGFIILLDRSIRIGDRLMIDTRVGYVEKITARHTVLKLLDGSEALVPNEVLIGNTVVNQSYTDKRISTSLALQVAYGTDLDLALRILVETADSPRIQQDPPPTAFVTAFADSGINLELYMWVLDPENGFLGLKSEIYRRVWKAFEAQGIEVPYPRRDIHLFREGPARPAIPDREA</sequence>
<feature type="transmembrane region" description="Helical" evidence="7">
    <location>
        <begin position="212"/>
        <end position="231"/>
    </location>
</feature>
<dbReference type="GO" id="GO:0005886">
    <property type="term" value="C:plasma membrane"/>
    <property type="evidence" value="ECO:0007669"/>
    <property type="project" value="UniProtKB-SubCell"/>
</dbReference>
<protein>
    <submittedName>
        <fullName evidence="11">Mechanosensitive ion channel</fullName>
    </submittedName>
</protein>
<feature type="domain" description="Mechanosensitive ion channel MscS C-terminal" evidence="9">
    <location>
        <begin position="332"/>
        <end position="409"/>
    </location>
</feature>
<dbReference type="InterPro" id="IPR011066">
    <property type="entry name" value="MscS_channel_C_sf"/>
</dbReference>
<dbReference type="EMBL" id="CYHA01000002">
    <property type="protein sequence ID" value="CUA82377.1"/>
    <property type="molecule type" value="Genomic_DNA"/>
</dbReference>
<feature type="domain" description="Mechanosensitive ion channel MscS" evidence="8">
    <location>
        <begin position="254"/>
        <end position="319"/>
    </location>
</feature>
<evidence type="ECO:0000256" key="5">
    <source>
        <dbReference type="ARBA" id="ARBA00022989"/>
    </source>
</evidence>